<reference evidence="6 7" key="1">
    <citation type="journal article" date="2016" name="Nat. Commun.">
        <title>Ectomycorrhizal ecology is imprinted in the genome of the dominant symbiotic fungus Cenococcum geophilum.</title>
        <authorList>
            <consortium name="DOE Joint Genome Institute"/>
            <person name="Peter M."/>
            <person name="Kohler A."/>
            <person name="Ohm R.A."/>
            <person name="Kuo A."/>
            <person name="Krutzmann J."/>
            <person name="Morin E."/>
            <person name="Arend M."/>
            <person name="Barry K.W."/>
            <person name="Binder M."/>
            <person name="Choi C."/>
            <person name="Clum A."/>
            <person name="Copeland A."/>
            <person name="Grisel N."/>
            <person name="Haridas S."/>
            <person name="Kipfer T."/>
            <person name="LaButti K."/>
            <person name="Lindquist E."/>
            <person name="Lipzen A."/>
            <person name="Maire R."/>
            <person name="Meier B."/>
            <person name="Mihaltcheva S."/>
            <person name="Molinier V."/>
            <person name="Murat C."/>
            <person name="Poggeler S."/>
            <person name="Quandt C.A."/>
            <person name="Sperisen C."/>
            <person name="Tritt A."/>
            <person name="Tisserant E."/>
            <person name="Crous P.W."/>
            <person name="Henrissat B."/>
            <person name="Nehls U."/>
            <person name="Egli S."/>
            <person name="Spatafora J.W."/>
            <person name="Grigoriev I.V."/>
            <person name="Martin F.M."/>
        </authorList>
    </citation>
    <scope>NUCLEOTIDE SEQUENCE [LARGE SCALE GENOMIC DNA]</scope>
    <source>
        <strain evidence="6 7">CBS 207.34</strain>
    </source>
</reference>
<evidence type="ECO:0000256" key="3">
    <source>
        <dbReference type="PIRSR" id="PIRSR000894-1"/>
    </source>
</evidence>
<feature type="disulfide bond" evidence="4">
    <location>
        <begin position="476"/>
        <end position="484"/>
    </location>
</feature>
<proteinExistence type="predicted"/>
<organism evidence="6 7">
    <name type="scientific">Glonium stellatum</name>
    <dbReference type="NCBI Taxonomy" id="574774"/>
    <lineage>
        <taxon>Eukaryota</taxon>
        <taxon>Fungi</taxon>
        <taxon>Dikarya</taxon>
        <taxon>Ascomycota</taxon>
        <taxon>Pezizomycotina</taxon>
        <taxon>Dothideomycetes</taxon>
        <taxon>Pleosporomycetidae</taxon>
        <taxon>Gloniales</taxon>
        <taxon>Gloniaceae</taxon>
        <taxon>Glonium</taxon>
    </lineage>
</organism>
<dbReference type="AlphaFoldDB" id="A0A8E2JY89"/>
<keyword evidence="2" id="KW-0325">Glycoprotein</keyword>
<evidence type="ECO:0000313" key="6">
    <source>
        <dbReference type="EMBL" id="OCL13908.1"/>
    </source>
</evidence>
<evidence type="ECO:0000256" key="2">
    <source>
        <dbReference type="ARBA" id="ARBA00023180"/>
    </source>
</evidence>
<keyword evidence="5" id="KW-1133">Transmembrane helix</keyword>
<dbReference type="EMBL" id="KV748655">
    <property type="protein sequence ID" value="OCL13908.1"/>
    <property type="molecule type" value="Genomic_DNA"/>
</dbReference>
<gene>
    <name evidence="6" type="ORF">AOQ84DRAFT_331902</name>
</gene>
<dbReference type="Pfam" id="PF00328">
    <property type="entry name" value="His_Phos_2"/>
    <property type="match status" value="1"/>
</dbReference>
<keyword evidence="7" id="KW-1185">Reference proteome</keyword>
<accession>A0A8E2JY89</accession>
<protein>
    <submittedName>
        <fullName evidence="6">Phosphoglycerate mutase-like protein</fullName>
    </submittedName>
</protein>
<evidence type="ECO:0000313" key="7">
    <source>
        <dbReference type="Proteomes" id="UP000250140"/>
    </source>
</evidence>
<feature type="active site" description="Nucleophile" evidence="3">
    <location>
        <position position="126"/>
    </location>
</feature>
<dbReference type="InterPro" id="IPR029033">
    <property type="entry name" value="His_PPase_superfam"/>
</dbReference>
<dbReference type="Gene3D" id="3.40.50.1240">
    <property type="entry name" value="Phosphoglycerate mutase-like"/>
    <property type="match status" value="1"/>
</dbReference>
<dbReference type="PIRSF" id="PIRSF000894">
    <property type="entry name" value="Acid_phosphatase"/>
    <property type="match status" value="1"/>
</dbReference>
<feature type="disulfide bond" evidence="4">
    <location>
        <begin position="115"/>
        <end position="444"/>
    </location>
</feature>
<dbReference type="SUPFAM" id="SSF53254">
    <property type="entry name" value="Phosphoglycerate mutase-like"/>
    <property type="match status" value="1"/>
</dbReference>
<dbReference type="PANTHER" id="PTHR20963:SF18">
    <property type="entry name" value="ACID PHOSPHATASE PHO11-RELATED"/>
    <property type="match status" value="1"/>
</dbReference>
<feature type="active site" description="Proton donor" evidence="3">
    <location>
        <position position="395"/>
    </location>
</feature>
<dbReference type="GO" id="GO:0003993">
    <property type="term" value="F:acid phosphatase activity"/>
    <property type="evidence" value="ECO:0007669"/>
    <property type="project" value="TreeGrafter"/>
</dbReference>
<dbReference type="InterPro" id="IPR000560">
    <property type="entry name" value="His_Pase_clade-2"/>
</dbReference>
<evidence type="ECO:0000256" key="1">
    <source>
        <dbReference type="ARBA" id="ARBA00022801"/>
    </source>
</evidence>
<dbReference type="CDD" id="cd07061">
    <property type="entry name" value="HP_HAP_like"/>
    <property type="match status" value="1"/>
</dbReference>
<evidence type="ECO:0000256" key="4">
    <source>
        <dbReference type="PIRSR" id="PIRSR000894-2"/>
    </source>
</evidence>
<evidence type="ECO:0000256" key="5">
    <source>
        <dbReference type="SAM" id="Phobius"/>
    </source>
</evidence>
<dbReference type="GO" id="GO:0009277">
    <property type="term" value="C:fungal-type cell wall"/>
    <property type="evidence" value="ECO:0007669"/>
    <property type="project" value="TreeGrafter"/>
</dbReference>
<keyword evidence="5" id="KW-0472">Membrane</keyword>
<dbReference type="Proteomes" id="UP000250140">
    <property type="component" value="Unassembled WGS sequence"/>
</dbReference>
<keyword evidence="5" id="KW-0812">Transmembrane</keyword>
<keyword evidence="4" id="KW-1015">Disulfide bond</keyword>
<feature type="disulfide bond" evidence="4">
    <location>
        <begin position="321"/>
        <end position="334"/>
    </location>
</feature>
<keyword evidence="1" id="KW-0378">Hydrolase</keyword>
<feature type="transmembrane region" description="Helical" evidence="5">
    <location>
        <begin position="7"/>
        <end position="24"/>
    </location>
</feature>
<name>A0A8E2JY89_9PEZI</name>
<dbReference type="InterPro" id="IPR016274">
    <property type="entry name" value="Histidine_acid_Pase_euk"/>
</dbReference>
<sequence length="528" mass="58971">MANSKTTILSGIVSIFAIITYLWSNDFGSQISLLIKTPPEQQYPERPHAASWKSWWHPQRISSGEERHLGTLRQGQGGGAISSDWNILYHLGGNGPWIEKVDGVVEGGIAAPEGCKVEQVHMMARHSERYPTVRAGSRLLNLVKKIKNANITYQDDMKFVNSWDFFCSDPQGQFEQLTTTGPFSGTLGAFTTGVKLRTRYHHLLPFRFQRNGGKTSLWASDCERVIDTARYFSAGFFGLNWNDTATLHIIPETAELGADTLTPGDTCLTYLEDKEQGHDKGAAMLAEYRANYIRAIRDRISRQNPGIAFTDDEIYGMQEMCGFEITVRGSSHWCDIFTKDEFLSFEYARDVIHYYRSGPGTLYGGVMGWLWLNATTNILLEGPNAGPFFFSFVHDGDISPMLTALNIFPDSTHLPVTHIAKGRKWRTSQVSPMGARIIFERLACRKSTSPSQEEESPSGAFIRININDGIVALPGCDSGPGHSCPLSEFQAHVARRGTELGDFRQKCGLSDDMPDRITFLHQRGGHRL</sequence>
<dbReference type="PANTHER" id="PTHR20963">
    <property type="entry name" value="MULTIPLE INOSITOL POLYPHOSPHATE PHOSPHATASE-RELATED"/>
    <property type="match status" value="1"/>
</dbReference>
<dbReference type="OrthoDB" id="6509975at2759"/>